<accession>A0A174M137</accession>
<evidence type="ECO:0000313" key="3">
    <source>
        <dbReference type="Proteomes" id="UP000095765"/>
    </source>
</evidence>
<gene>
    <name evidence="2" type="ORF">DXC40_04800</name>
    <name evidence="1" type="ORF">ERS852551_00317</name>
</gene>
<dbReference type="AlphaFoldDB" id="A0A174M137"/>
<proteinExistence type="predicted"/>
<evidence type="ECO:0000313" key="2">
    <source>
        <dbReference type="EMBL" id="RGE70370.1"/>
    </source>
</evidence>
<evidence type="ECO:0000313" key="1">
    <source>
        <dbReference type="EMBL" id="CUP28941.1"/>
    </source>
</evidence>
<name>A0A174M137_9FIRM</name>
<protein>
    <submittedName>
        <fullName evidence="1">Uncharacterized protein</fullName>
    </submittedName>
</protein>
<dbReference type="EMBL" id="CZBE01000002">
    <property type="protein sequence ID" value="CUP28941.1"/>
    <property type="molecule type" value="Genomic_DNA"/>
</dbReference>
<dbReference type="Proteomes" id="UP000095765">
    <property type="component" value="Unassembled WGS sequence"/>
</dbReference>
<dbReference type="RefSeq" id="WP_006876175.1">
    <property type="nucleotide sequence ID" value="NZ_CABIWA010000001.1"/>
</dbReference>
<organism evidence="1 3">
    <name type="scientific">Anaerotruncus colihominis</name>
    <dbReference type="NCBI Taxonomy" id="169435"/>
    <lineage>
        <taxon>Bacteria</taxon>
        <taxon>Bacillati</taxon>
        <taxon>Bacillota</taxon>
        <taxon>Clostridia</taxon>
        <taxon>Eubacteriales</taxon>
        <taxon>Oscillospiraceae</taxon>
        <taxon>Anaerotruncus</taxon>
    </lineage>
</organism>
<dbReference type="GeneID" id="72464835"/>
<evidence type="ECO:0000313" key="4">
    <source>
        <dbReference type="Proteomes" id="UP000260828"/>
    </source>
</evidence>
<dbReference type="Proteomes" id="UP000260828">
    <property type="component" value="Unassembled WGS sequence"/>
</dbReference>
<sequence length="102" mass="11308">MQNTYFPSKNVISLSVCNHNQANAIIETVVVPKIQLIAEQHSDMIEKLSVTEEIDSLKGRISTLENVVKTHTTQISELKKSTIIKIRTSGLQGGVRHPVLCI</sequence>
<reference evidence="2 4" key="2">
    <citation type="submission" date="2018-08" db="EMBL/GenBank/DDBJ databases">
        <title>A genome reference for cultivated species of the human gut microbiota.</title>
        <authorList>
            <person name="Zou Y."/>
            <person name="Xue W."/>
            <person name="Luo G."/>
        </authorList>
    </citation>
    <scope>NUCLEOTIDE SEQUENCE [LARGE SCALE GENOMIC DNA]</scope>
    <source>
        <strain evidence="2 4">TF05-12AC</strain>
    </source>
</reference>
<dbReference type="EMBL" id="QVME01000001">
    <property type="protein sequence ID" value="RGE70370.1"/>
    <property type="molecule type" value="Genomic_DNA"/>
</dbReference>
<reference evidence="1 3" key="1">
    <citation type="submission" date="2015-09" db="EMBL/GenBank/DDBJ databases">
        <authorList>
            <consortium name="Pathogen Informatics"/>
        </authorList>
    </citation>
    <scope>NUCLEOTIDE SEQUENCE [LARGE SCALE GENOMIC DNA]</scope>
    <source>
        <strain evidence="1 3">2789STDY5834939</strain>
    </source>
</reference>